<evidence type="ECO:0000313" key="4">
    <source>
        <dbReference type="EMBL" id="CAF2062898.1"/>
    </source>
</evidence>
<feature type="region of interest" description="Disordered" evidence="1">
    <location>
        <begin position="157"/>
        <end position="185"/>
    </location>
</feature>
<name>A0A816QQL0_9BILA</name>
<organism evidence="4 7">
    <name type="scientific">Rotaria magnacalcarata</name>
    <dbReference type="NCBI Taxonomy" id="392030"/>
    <lineage>
        <taxon>Eukaryota</taxon>
        <taxon>Metazoa</taxon>
        <taxon>Spiralia</taxon>
        <taxon>Gnathifera</taxon>
        <taxon>Rotifera</taxon>
        <taxon>Eurotatoria</taxon>
        <taxon>Bdelloidea</taxon>
        <taxon>Philodinida</taxon>
        <taxon>Philodinidae</taxon>
        <taxon>Rotaria</taxon>
    </lineage>
</organism>
<protein>
    <submittedName>
        <fullName evidence="4">Uncharacterized protein</fullName>
    </submittedName>
</protein>
<dbReference type="Proteomes" id="UP000663887">
    <property type="component" value="Unassembled WGS sequence"/>
</dbReference>
<dbReference type="EMBL" id="CAJNOV010012912">
    <property type="protein sequence ID" value="CAF1501497.1"/>
    <property type="molecule type" value="Genomic_DNA"/>
</dbReference>
<evidence type="ECO:0000313" key="6">
    <source>
        <dbReference type="EMBL" id="CAF2161891.1"/>
    </source>
</evidence>
<dbReference type="EMBL" id="CAJNRG010004058">
    <property type="protein sequence ID" value="CAF2062898.1"/>
    <property type="molecule type" value="Genomic_DNA"/>
</dbReference>
<proteinExistence type="predicted"/>
<feature type="compositionally biased region" description="Basic and acidic residues" evidence="1">
    <location>
        <begin position="252"/>
        <end position="276"/>
    </location>
</feature>
<dbReference type="Proteomes" id="UP000663824">
    <property type="component" value="Unassembled WGS sequence"/>
</dbReference>
<comment type="caution">
    <text evidence="4">The sequence shown here is derived from an EMBL/GenBank/DDBJ whole genome shotgun (WGS) entry which is preliminary data.</text>
</comment>
<dbReference type="AlphaFoldDB" id="A0A816QQL0"/>
<feature type="region of interest" description="Disordered" evidence="1">
    <location>
        <begin position="103"/>
        <end position="144"/>
    </location>
</feature>
<dbReference type="EMBL" id="CAJNRF010007984">
    <property type="protein sequence ID" value="CAF2096321.1"/>
    <property type="molecule type" value="Genomic_DNA"/>
</dbReference>
<dbReference type="EMBL" id="CAJNOW010013366">
    <property type="protein sequence ID" value="CAF1620244.1"/>
    <property type="molecule type" value="Genomic_DNA"/>
</dbReference>
<evidence type="ECO:0000313" key="2">
    <source>
        <dbReference type="EMBL" id="CAF1501497.1"/>
    </source>
</evidence>
<feature type="compositionally biased region" description="Low complexity" evidence="1">
    <location>
        <begin position="174"/>
        <end position="183"/>
    </location>
</feature>
<gene>
    <name evidence="2" type="ORF">CJN711_LOCUS27272</name>
    <name evidence="3" type="ORF">KQP761_LOCUS24569</name>
    <name evidence="6" type="ORF">MBJ925_LOCUS33161</name>
    <name evidence="5" type="ORF">WKI299_LOCUS19229</name>
    <name evidence="4" type="ORF">XDN619_LOCUS10897</name>
</gene>
<dbReference type="Proteomes" id="UP000663834">
    <property type="component" value="Unassembled WGS sequence"/>
</dbReference>
<sequence>MTETTIITTHIRSDSDDFDIRREFCGFQDTRLNDLRQFTSCIIDVQAHGAKDPFEKVTWVVSHFDETVRAFVIKRIQAWAQTTQLAAHMHAEDIVFHQRMSSDSSSSSIDGKIQQLGNSVKSSPSPAKHSHPSMFHKNSKTPSYIHHHNSVRHAALVPQTDVQSRHHPRRRRNSSSSSTGLRRPALFGKPSDFFFSRTNEYPQICHSPLSTPITKIKINETMKLLSEDGLTLLKQSNSEIEKESSIDMNKNQNKENKPESDSKYNQNGKEEHMFSKGDDIDYEEEAKWENLLSDLSDFEGDAHPLMADIILVSQLRDCLVNSNISPTDDIEYMQSLIVSPLSITCNEQLKTMNNKYVWFYRLTLNSKIILSNGIHKSRREAQKLAYKKMIELMTNKQGVEAKIIANGRCKVVLRKSIPSKPLNETTIIDPLINSTTEVY</sequence>
<evidence type="ECO:0000313" key="7">
    <source>
        <dbReference type="Proteomes" id="UP000663887"/>
    </source>
</evidence>
<evidence type="ECO:0000313" key="5">
    <source>
        <dbReference type="EMBL" id="CAF2096321.1"/>
    </source>
</evidence>
<feature type="region of interest" description="Disordered" evidence="1">
    <location>
        <begin position="239"/>
        <end position="276"/>
    </location>
</feature>
<dbReference type="OrthoDB" id="10017359at2759"/>
<dbReference type="EMBL" id="CAJNRE010018141">
    <property type="protein sequence ID" value="CAF2161891.1"/>
    <property type="molecule type" value="Genomic_DNA"/>
</dbReference>
<reference evidence="4" key="1">
    <citation type="submission" date="2021-02" db="EMBL/GenBank/DDBJ databases">
        <authorList>
            <person name="Nowell W R."/>
        </authorList>
    </citation>
    <scope>NUCLEOTIDE SEQUENCE</scope>
</reference>
<dbReference type="Proteomes" id="UP000663855">
    <property type="component" value="Unassembled WGS sequence"/>
</dbReference>
<evidence type="ECO:0000313" key="3">
    <source>
        <dbReference type="EMBL" id="CAF1620244.1"/>
    </source>
</evidence>
<accession>A0A816QQL0</accession>
<dbReference type="Proteomes" id="UP000663856">
    <property type="component" value="Unassembled WGS sequence"/>
</dbReference>
<evidence type="ECO:0000256" key="1">
    <source>
        <dbReference type="SAM" id="MobiDB-lite"/>
    </source>
</evidence>